<feature type="coiled-coil region" evidence="1">
    <location>
        <begin position="52"/>
        <end position="120"/>
    </location>
</feature>
<keyword evidence="2" id="KW-1133">Transmembrane helix</keyword>
<name>A0ABT3G7Q7_9BACT</name>
<evidence type="ECO:0000256" key="1">
    <source>
        <dbReference type="SAM" id="Coils"/>
    </source>
</evidence>
<evidence type="ECO:0000256" key="2">
    <source>
        <dbReference type="SAM" id="Phobius"/>
    </source>
</evidence>
<proteinExistence type="predicted"/>
<evidence type="ECO:0000313" key="4">
    <source>
        <dbReference type="Proteomes" id="UP001165653"/>
    </source>
</evidence>
<gene>
    <name evidence="3" type="ORF">OJ996_20050</name>
</gene>
<reference evidence="3" key="1">
    <citation type="submission" date="2022-10" db="EMBL/GenBank/DDBJ databases">
        <title>Luteolibacter sp. GHJ8, whole genome shotgun sequencing project.</title>
        <authorList>
            <person name="Zhao G."/>
            <person name="Shen L."/>
        </authorList>
    </citation>
    <scope>NUCLEOTIDE SEQUENCE</scope>
    <source>
        <strain evidence="3">GHJ8</strain>
    </source>
</reference>
<accession>A0ABT3G7Q7</accession>
<dbReference type="RefSeq" id="WP_264515453.1">
    <property type="nucleotide sequence ID" value="NZ_JAPDDR010000011.1"/>
</dbReference>
<dbReference type="Proteomes" id="UP001165653">
    <property type="component" value="Unassembled WGS sequence"/>
</dbReference>
<organism evidence="3 4">
    <name type="scientific">Luteolibacter rhizosphaerae</name>
    <dbReference type="NCBI Taxonomy" id="2989719"/>
    <lineage>
        <taxon>Bacteria</taxon>
        <taxon>Pseudomonadati</taxon>
        <taxon>Verrucomicrobiota</taxon>
        <taxon>Verrucomicrobiia</taxon>
        <taxon>Verrucomicrobiales</taxon>
        <taxon>Verrucomicrobiaceae</taxon>
        <taxon>Luteolibacter</taxon>
    </lineage>
</organism>
<keyword evidence="3" id="KW-0346">Stress response</keyword>
<comment type="caution">
    <text evidence="3">The sequence shown here is derived from an EMBL/GenBank/DDBJ whole genome shotgun (WGS) entry which is preliminary data.</text>
</comment>
<keyword evidence="4" id="KW-1185">Reference proteome</keyword>
<protein>
    <submittedName>
        <fullName evidence="3">Heat shock 70 family protein</fullName>
    </submittedName>
</protein>
<keyword evidence="2" id="KW-0472">Membrane</keyword>
<feature type="coiled-coil region" evidence="1">
    <location>
        <begin position="200"/>
        <end position="299"/>
    </location>
</feature>
<keyword evidence="2" id="KW-0812">Transmembrane</keyword>
<keyword evidence="1" id="KW-0175">Coiled coil</keyword>
<evidence type="ECO:0000313" key="3">
    <source>
        <dbReference type="EMBL" id="MCW1915891.1"/>
    </source>
</evidence>
<sequence>MRLLDDLLTSYRGAGVIGTCLAFFILVSMVGLSLFAFDPSLNGMWESGSAMVARQQREIGVLSRQVEQAQEKYDVYRESKKFRDAVKANTLRQESTDTRLKEVDEQIAKLDAKRAALKESHEGYVAAYRKQARGQAKGEILPTIVTKDGRTLENPQVVEVNPAGIQLRYANGIVRVSAKDLPEEMWERFQFDDEEMAAFIDREENLAENYEKGVEKALAEGKEDKLKEKKALHEAKIQQLEGDIAALKDRVRVAAQQYARLRPNPTGNYRTLVSLIRQVDSDEKAIRKAELELARLKALRVH</sequence>
<feature type="transmembrane region" description="Helical" evidence="2">
    <location>
        <begin position="12"/>
        <end position="37"/>
    </location>
</feature>
<dbReference type="EMBL" id="JAPDDR010000011">
    <property type="protein sequence ID" value="MCW1915891.1"/>
    <property type="molecule type" value="Genomic_DNA"/>
</dbReference>